<dbReference type="InterPro" id="IPR029044">
    <property type="entry name" value="Nucleotide-diphossugar_trans"/>
</dbReference>
<evidence type="ECO:0000256" key="4">
    <source>
        <dbReference type="ARBA" id="ARBA00022692"/>
    </source>
</evidence>
<evidence type="ECO:0000256" key="8">
    <source>
        <dbReference type="SAM" id="Phobius"/>
    </source>
</evidence>
<dbReference type="PANTHER" id="PTHR22914">
    <property type="entry name" value="CHITIN SYNTHASE"/>
    <property type="match status" value="1"/>
</dbReference>
<evidence type="ECO:0000256" key="2">
    <source>
        <dbReference type="ARBA" id="ARBA00012543"/>
    </source>
</evidence>
<dbReference type="AlphaFoldDB" id="K1QLT9"/>
<dbReference type="InterPro" id="IPR004835">
    <property type="entry name" value="Chitin_synth"/>
</dbReference>
<dbReference type="GO" id="GO:0006031">
    <property type="term" value="P:chitin biosynthetic process"/>
    <property type="evidence" value="ECO:0007669"/>
    <property type="project" value="TreeGrafter"/>
</dbReference>
<dbReference type="SUPFAM" id="SSF53448">
    <property type="entry name" value="Nucleotide-diphospho-sugar transferases"/>
    <property type="match status" value="1"/>
</dbReference>
<dbReference type="InParanoid" id="K1QLT9"/>
<feature type="compositionally biased region" description="Basic and acidic residues" evidence="7">
    <location>
        <begin position="175"/>
        <end position="191"/>
    </location>
</feature>
<dbReference type="PANTHER" id="PTHR22914:SF42">
    <property type="entry name" value="CHITIN SYNTHASE"/>
    <property type="match status" value="1"/>
</dbReference>
<evidence type="ECO:0000256" key="7">
    <source>
        <dbReference type="SAM" id="MobiDB-lite"/>
    </source>
</evidence>
<feature type="compositionally biased region" description="Polar residues" evidence="7">
    <location>
        <begin position="208"/>
        <end position="240"/>
    </location>
</feature>
<feature type="region of interest" description="Disordered" evidence="7">
    <location>
        <begin position="145"/>
        <end position="240"/>
    </location>
</feature>
<evidence type="ECO:0000256" key="5">
    <source>
        <dbReference type="ARBA" id="ARBA00022989"/>
    </source>
</evidence>
<feature type="region of interest" description="Disordered" evidence="7">
    <location>
        <begin position="1"/>
        <end position="34"/>
    </location>
</feature>
<dbReference type="Pfam" id="PF03142">
    <property type="entry name" value="Chitin_synth_2"/>
    <property type="match status" value="1"/>
</dbReference>
<evidence type="ECO:0000256" key="1">
    <source>
        <dbReference type="ARBA" id="ARBA00004141"/>
    </source>
</evidence>
<name>K1QLT9_MAGGI</name>
<gene>
    <name evidence="9" type="ORF">CGI_10027564</name>
</gene>
<proteinExistence type="predicted"/>
<feature type="compositionally biased region" description="Basic and acidic residues" evidence="7">
    <location>
        <begin position="146"/>
        <end position="165"/>
    </location>
</feature>
<protein>
    <recommendedName>
        <fullName evidence="2">chitin synthase</fullName>
        <ecNumber evidence="2">2.4.1.16</ecNumber>
    </recommendedName>
</protein>
<sequence length="564" mass="64905">MATVNHSDNLESCLKNEGNTNNQQKNQHKSGRNYDIFVKGPGNKEVSKVFNTDEVPCEEKTYSKSNCMQWFIIIVLGIIQAICETIAVFVILPTYDQATAKPMFIVMGQETDERNYPMKKKMGCPRDAVGLINVMSESVGRYNHRMTNDAEVKQDSQTNQRKEEDSQNTQNITIDAKEEQDSETDRRKEEDSQNTQNITNDAKEEQDSQTNQTKEESPQNTQNTQDIKNGQTNSSKVGNSDSDTMIPFIYLCATMWHETEQEMRTLLRSIFRLNEHQFETTYLQNFRIGGNKQPDETYFQFEAHIFFDDAFKENKEKIKGVKSKQTEWKRYPGKEVNDFVKQFIKCVEDTARYGPVVWYQKFEYAVSHWLQKATEHVYGCVLCSPGCFSLFRASALMSDDVIKIYTGNPSTALECIQFDQGEDRWLSTLLLKQGFKLEYTAASDAYTYVPEGFFEFFNQRRRWSPSTLANIFEIILNISSVSNANNFISKPYLFYHSFLFVSSFITPGTIFLMILGATNLAFPGIPIWLAFLINITLIGVVMLSCVLADQERQVIIFSYNLFDT</sequence>
<organism evidence="9">
    <name type="scientific">Magallana gigas</name>
    <name type="common">Pacific oyster</name>
    <name type="synonym">Crassostrea gigas</name>
    <dbReference type="NCBI Taxonomy" id="29159"/>
    <lineage>
        <taxon>Eukaryota</taxon>
        <taxon>Metazoa</taxon>
        <taxon>Spiralia</taxon>
        <taxon>Lophotrochozoa</taxon>
        <taxon>Mollusca</taxon>
        <taxon>Bivalvia</taxon>
        <taxon>Autobranchia</taxon>
        <taxon>Pteriomorphia</taxon>
        <taxon>Ostreida</taxon>
        <taxon>Ostreoidea</taxon>
        <taxon>Ostreidae</taxon>
        <taxon>Magallana</taxon>
    </lineage>
</organism>
<accession>K1QLT9</accession>
<keyword evidence="3" id="KW-0328">Glycosyltransferase</keyword>
<keyword evidence="4 8" id="KW-0812">Transmembrane</keyword>
<comment type="subcellular location">
    <subcellularLocation>
        <location evidence="1">Membrane</location>
        <topology evidence="1">Multi-pass membrane protein</topology>
    </subcellularLocation>
</comment>
<dbReference type="GO" id="GO:0071944">
    <property type="term" value="C:cell periphery"/>
    <property type="evidence" value="ECO:0007669"/>
    <property type="project" value="TreeGrafter"/>
</dbReference>
<evidence type="ECO:0000256" key="3">
    <source>
        <dbReference type="ARBA" id="ARBA00022676"/>
    </source>
</evidence>
<feature type="transmembrane region" description="Helical" evidence="8">
    <location>
        <begin position="70"/>
        <end position="92"/>
    </location>
</feature>
<dbReference type="HOGENOM" id="CLU_483365_0_0_1"/>
<keyword evidence="6 8" id="KW-0472">Membrane</keyword>
<evidence type="ECO:0000256" key="6">
    <source>
        <dbReference type="ARBA" id="ARBA00023136"/>
    </source>
</evidence>
<evidence type="ECO:0000313" key="9">
    <source>
        <dbReference type="EMBL" id="EKC34858.1"/>
    </source>
</evidence>
<dbReference type="EMBL" id="JH816283">
    <property type="protein sequence ID" value="EKC34858.1"/>
    <property type="molecule type" value="Genomic_DNA"/>
</dbReference>
<dbReference type="GO" id="GO:0004100">
    <property type="term" value="F:chitin synthase activity"/>
    <property type="evidence" value="ECO:0007669"/>
    <property type="project" value="UniProtKB-EC"/>
</dbReference>
<keyword evidence="5 8" id="KW-1133">Transmembrane helix</keyword>
<dbReference type="EC" id="2.4.1.16" evidence="2"/>
<feature type="transmembrane region" description="Helical" evidence="8">
    <location>
        <begin position="527"/>
        <end position="548"/>
    </location>
</feature>
<dbReference type="GO" id="GO:0016020">
    <property type="term" value="C:membrane"/>
    <property type="evidence" value="ECO:0007669"/>
    <property type="project" value="UniProtKB-SubCell"/>
</dbReference>
<feature type="transmembrane region" description="Helical" evidence="8">
    <location>
        <begin position="492"/>
        <end position="515"/>
    </location>
</feature>
<reference evidence="9" key="1">
    <citation type="journal article" date="2012" name="Nature">
        <title>The oyster genome reveals stress adaptation and complexity of shell formation.</title>
        <authorList>
            <person name="Zhang G."/>
            <person name="Fang X."/>
            <person name="Guo X."/>
            <person name="Li L."/>
            <person name="Luo R."/>
            <person name="Xu F."/>
            <person name="Yang P."/>
            <person name="Zhang L."/>
            <person name="Wang X."/>
            <person name="Qi H."/>
            <person name="Xiong Z."/>
            <person name="Que H."/>
            <person name="Xie Y."/>
            <person name="Holland P.W."/>
            <person name="Paps J."/>
            <person name="Zhu Y."/>
            <person name="Wu F."/>
            <person name="Chen Y."/>
            <person name="Wang J."/>
            <person name="Peng C."/>
            <person name="Meng J."/>
            <person name="Yang L."/>
            <person name="Liu J."/>
            <person name="Wen B."/>
            <person name="Zhang N."/>
            <person name="Huang Z."/>
            <person name="Zhu Q."/>
            <person name="Feng Y."/>
            <person name="Mount A."/>
            <person name="Hedgecock D."/>
            <person name="Xu Z."/>
            <person name="Liu Y."/>
            <person name="Domazet-Loso T."/>
            <person name="Du Y."/>
            <person name="Sun X."/>
            <person name="Zhang S."/>
            <person name="Liu B."/>
            <person name="Cheng P."/>
            <person name="Jiang X."/>
            <person name="Li J."/>
            <person name="Fan D."/>
            <person name="Wang W."/>
            <person name="Fu W."/>
            <person name="Wang T."/>
            <person name="Wang B."/>
            <person name="Zhang J."/>
            <person name="Peng Z."/>
            <person name="Li Y."/>
            <person name="Li N."/>
            <person name="Wang J."/>
            <person name="Chen M."/>
            <person name="He Y."/>
            <person name="Tan F."/>
            <person name="Song X."/>
            <person name="Zheng Q."/>
            <person name="Huang R."/>
            <person name="Yang H."/>
            <person name="Du X."/>
            <person name="Chen L."/>
            <person name="Yang M."/>
            <person name="Gaffney P.M."/>
            <person name="Wang S."/>
            <person name="Luo L."/>
            <person name="She Z."/>
            <person name="Ming Y."/>
            <person name="Huang W."/>
            <person name="Zhang S."/>
            <person name="Huang B."/>
            <person name="Zhang Y."/>
            <person name="Qu T."/>
            <person name="Ni P."/>
            <person name="Miao G."/>
            <person name="Wang J."/>
            <person name="Wang Q."/>
            <person name="Steinberg C.E."/>
            <person name="Wang H."/>
            <person name="Li N."/>
            <person name="Qian L."/>
            <person name="Zhang G."/>
            <person name="Li Y."/>
            <person name="Yang H."/>
            <person name="Liu X."/>
            <person name="Wang J."/>
            <person name="Yin Y."/>
            <person name="Wang J."/>
        </authorList>
    </citation>
    <scope>NUCLEOTIDE SEQUENCE [LARGE SCALE GENOMIC DNA]</scope>
    <source>
        <strain evidence="9">05x7-T-G4-1.051#20</strain>
    </source>
</reference>
<keyword evidence="3" id="KW-0808">Transferase</keyword>